<protein>
    <submittedName>
        <fullName evidence="4">LOB domain-containing protein</fullName>
    </submittedName>
</protein>
<comment type="similarity">
    <text evidence="1">Belongs to the LOB domain-containing protein family.</text>
</comment>
<organism evidence="4 5">
    <name type="scientific">Actinidia chinensis var. chinensis</name>
    <name type="common">Chinese soft-hair kiwi</name>
    <dbReference type="NCBI Taxonomy" id="1590841"/>
    <lineage>
        <taxon>Eukaryota</taxon>
        <taxon>Viridiplantae</taxon>
        <taxon>Streptophyta</taxon>
        <taxon>Embryophyta</taxon>
        <taxon>Tracheophyta</taxon>
        <taxon>Spermatophyta</taxon>
        <taxon>Magnoliopsida</taxon>
        <taxon>eudicotyledons</taxon>
        <taxon>Gunneridae</taxon>
        <taxon>Pentapetalae</taxon>
        <taxon>asterids</taxon>
        <taxon>Ericales</taxon>
        <taxon>Actinidiaceae</taxon>
        <taxon>Actinidia</taxon>
    </lineage>
</organism>
<dbReference type="EMBL" id="NKQK01000025">
    <property type="protein sequence ID" value="PSR91743.1"/>
    <property type="molecule type" value="Genomic_DNA"/>
</dbReference>
<sequence>MSNTNTNTNTSNTTISTTAAAATSRAGHGSETTSSTPCAACKYQRRKCGPDCILAPYFPSNQYKQFLNAHKLFGVGNLIKVFKKVNPWERETAMKSLIFEANVRAYDPVRGCHRIIRDLEREIYKSRAELQITLQQLAICRQNPNPSLVNPLFVSNPVTLQARDSDSYGRWVSANPIQDQDTVSYNPSGIQMNMEGSSSSMLMGTQQGFVEPEDTEPSYRNWG</sequence>
<name>A0A2R6PIZ0_ACTCC</name>
<dbReference type="PROSITE" id="PS50891">
    <property type="entry name" value="LOB"/>
    <property type="match status" value="1"/>
</dbReference>
<gene>
    <name evidence="4" type="ORF">CEY00_Acc29090</name>
</gene>
<dbReference type="PANTHER" id="PTHR31301:SF186">
    <property type="entry name" value="OS09G0364100 PROTEIN"/>
    <property type="match status" value="1"/>
</dbReference>
<feature type="region of interest" description="Disordered" evidence="2">
    <location>
        <begin position="1"/>
        <end position="36"/>
    </location>
</feature>
<dbReference type="OMA" id="HRRAKCE"/>
<evidence type="ECO:0000256" key="2">
    <source>
        <dbReference type="SAM" id="MobiDB-lite"/>
    </source>
</evidence>
<dbReference type="PANTHER" id="PTHR31301">
    <property type="entry name" value="LOB DOMAIN-CONTAINING PROTEIN 4-RELATED"/>
    <property type="match status" value="1"/>
</dbReference>
<dbReference type="AlphaFoldDB" id="A0A2R6PIZ0"/>
<dbReference type="InParanoid" id="A0A2R6PIZ0"/>
<proteinExistence type="inferred from homology"/>
<accession>A0A2R6PIZ0</accession>
<reference evidence="4 5" key="1">
    <citation type="submission" date="2017-07" db="EMBL/GenBank/DDBJ databases">
        <title>An improved, manually edited Actinidia chinensis var. chinensis (kiwifruit) genome highlights the challenges associated with draft genomes and gene prediction in plants.</title>
        <authorList>
            <person name="Pilkington S."/>
            <person name="Crowhurst R."/>
            <person name="Hilario E."/>
            <person name="Nardozza S."/>
            <person name="Fraser L."/>
            <person name="Peng Y."/>
            <person name="Gunaseelan K."/>
            <person name="Simpson R."/>
            <person name="Tahir J."/>
            <person name="Deroles S."/>
            <person name="Templeton K."/>
            <person name="Luo Z."/>
            <person name="Davy M."/>
            <person name="Cheng C."/>
            <person name="Mcneilage M."/>
            <person name="Scaglione D."/>
            <person name="Liu Y."/>
            <person name="Zhang Q."/>
            <person name="Datson P."/>
            <person name="De Silva N."/>
            <person name="Gardiner S."/>
            <person name="Bassett H."/>
            <person name="Chagne D."/>
            <person name="Mccallum J."/>
            <person name="Dzierzon H."/>
            <person name="Deng C."/>
            <person name="Wang Y.-Y."/>
            <person name="Barron N."/>
            <person name="Manako K."/>
            <person name="Bowen J."/>
            <person name="Foster T."/>
            <person name="Erridge Z."/>
            <person name="Tiffin H."/>
            <person name="Waite C."/>
            <person name="Davies K."/>
            <person name="Grierson E."/>
            <person name="Laing W."/>
            <person name="Kirk R."/>
            <person name="Chen X."/>
            <person name="Wood M."/>
            <person name="Montefiori M."/>
            <person name="Brummell D."/>
            <person name="Schwinn K."/>
            <person name="Catanach A."/>
            <person name="Fullerton C."/>
            <person name="Li D."/>
            <person name="Meiyalaghan S."/>
            <person name="Nieuwenhuizen N."/>
            <person name="Read N."/>
            <person name="Prakash R."/>
            <person name="Hunter D."/>
            <person name="Zhang H."/>
            <person name="Mckenzie M."/>
            <person name="Knabel M."/>
            <person name="Harris A."/>
            <person name="Allan A."/>
            <person name="Chen A."/>
            <person name="Janssen B."/>
            <person name="Plunkett B."/>
            <person name="Dwamena C."/>
            <person name="Voogd C."/>
            <person name="Leif D."/>
            <person name="Lafferty D."/>
            <person name="Souleyre E."/>
            <person name="Varkonyi-Gasic E."/>
            <person name="Gambi F."/>
            <person name="Hanley J."/>
            <person name="Yao J.-L."/>
            <person name="Cheung J."/>
            <person name="David K."/>
            <person name="Warren B."/>
            <person name="Marsh K."/>
            <person name="Snowden K."/>
            <person name="Lin-Wang K."/>
            <person name="Brian L."/>
            <person name="Martinez-Sanchez M."/>
            <person name="Wang M."/>
            <person name="Ileperuma N."/>
            <person name="Macnee N."/>
            <person name="Campin R."/>
            <person name="Mcatee P."/>
            <person name="Drummond R."/>
            <person name="Espley R."/>
            <person name="Ireland H."/>
            <person name="Wu R."/>
            <person name="Atkinson R."/>
            <person name="Karunairetnam S."/>
            <person name="Bulley S."/>
            <person name="Chunkath S."/>
            <person name="Hanley Z."/>
            <person name="Storey R."/>
            <person name="Thrimawithana A."/>
            <person name="Thomson S."/>
            <person name="David C."/>
            <person name="Testolin R."/>
        </authorList>
    </citation>
    <scope>NUCLEOTIDE SEQUENCE [LARGE SCALE GENOMIC DNA]</scope>
    <source>
        <strain evidence="5">cv. Red5</strain>
        <tissue evidence="4">Young leaf</tissue>
    </source>
</reference>
<feature type="compositionally biased region" description="Low complexity" evidence="2">
    <location>
        <begin position="1"/>
        <end position="24"/>
    </location>
</feature>
<evidence type="ECO:0000313" key="4">
    <source>
        <dbReference type="EMBL" id="PSR91743.1"/>
    </source>
</evidence>
<dbReference type="Pfam" id="PF03195">
    <property type="entry name" value="LOB"/>
    <property type="match status" value="1"/>
</dbReference>
<dbReference type="STRING" id="1590841.A0A2R6PIZ0"/>
<evidence type="ECO:0000256" key="1">
    <source>
        <dbReference type="ARBA" id="ARBA00005474"/>
    </source>
</evidence>
<dbReference type="Gramene" id="PSR91743">
    <property type="protein sequence ID" value="PSR91743"/>
    <property type="gene ID" value="CEY00_Acc29090"/>
</dbReference>
<comment type="caution">
    <text evidence="4">The sequence shown here is derived from an EMBL/GenBank/DDBJ whole genome shotgun (WGS) entry which is preliminary data.</text>
</comment>
<evidence type="ECO:0000313" key="5">
    <source>
        <dbReference type="Proteomes" id="UP000241394"/>
    </source>
</evidence>
<keyword evidence="5" id="KW-1185">Reference proteome</keyword>
<dbReference type="Proteomes" id="UP000241394">
    <property type="component" value="Chromosome LG25"/>
</dbReference>
<feature type="domain" description="LOB" evidence="3">
    <location>
        <begin position="36"/>
        <end position="137"/>
    </location>
</feature>
<dbReference type="OrthoDB" id="1893065at2759"/>
<evidence type="ECO:0000259" key="3">
    <source>
        <dbReference type="PROSITE" id="PS50891"/>
    </source>
</evidence>
<dbReference type="SMR" id="A0A2R6PIZ0"/>
<reference evidence="5" key="2">
    <citation type="journal article" date="2018" name="BMC Genomics">
        <title>A manually annotated Actinidia chinensis var. chinensis (kiwifruit) genome highlights the challenges associated with draft genomes and gene prediction in plants.</title>
        <authorList>
            <person name="Pilkington S.M."/>
            <person name="Crowhurst R."/>
            <person name="Hilario E."/>
            <person name="Nardozza S."/>
            <person name="Fraser L."/>
            <person name="Peng Y."/>
            <person name="Gunaseelan K."/>
            <person name="Simpson R."/>
            <person name="Tahir J."/>
            <person name="Deroles S.C."/>
            <person name="Templeton K."/>
            <person name="Luo Z."/>
            <person name="Davy M."/>
            <person name="Cheng C."/>
            <person name="McNeilage M."/>
            <person name="Scaglione D."/>
            <person name="Liu Y."/>
            <person name="Zhang Q."/>
            <person name="Datson P."/>
            <person name="De Silva N."/>
            <person name="Gardiner S.E."/>
            <person name="Bassett H."/>
            <person name="Chagne D."/>
            <person name="McCallum J."/>
            <person name="Dzierzon H."/>
            <person name="Deng C."/>
            <person name="Wang Y.Y."/>
            <person name="Barron L."/>
            <person name="Manako K."/>
            <person name="Bowen J."/>
            <person name="Foster T.M."/>
            <person name="Erridge Z.A."/>
            <person name="Tiffin H."/>
            <person name="Waite C.N."/>
            <person name="Davies K.M."/>
            <person name="Grierson E.P."/>
            <person name="Laing W.A."/>
            <person name="Kirk R."/>
            <person name="Chen X."/>
            <person name="Wood M."/>
            <person name="Montefiori M."/>
            <person name="Brummell D.A."/>
            <person name="Schwinn K.E."/>
            <person name="Catanach A."/>
            <person name="Fullerton C."/>
            <person name="Li D."/>
            <person name="Meiyalaghan S."/>
            <person name="Nieuwenhuizen N."/>
            <person name="Read N."/>
            <person name="Prakash R."/>
            <person name="Hunter D."/>
            <person name="Zhang H."/>
            <person name="McKenzie M."/>
            <person name="Knabel M."/>
            <person name="Harris A."/>
            <person name="Allan A.C."/>
            <person name="Gleave A."/>
            <person name="Chen A."/>
            <person name="Janssen B.J."/>
            <person name="Plunkett B."/>
            <person name="Ampomah-Dwamena C."/>
            <person name="Voogd C."/>
            <person name="Leif D."/>
            <person name="Lafferty D."/>
            <person name="Souleyre E.J.F."/>
            <person name="Varkonyi-Gasic E."/>
            <person name="Gambi F."/>
            <person name="Hanley J."/>
            <person name="Yao J.L."/>
            <person name="Cheung J."/>
            <person name="David K.M."/>
            <person name="Warren B."/>
            <person name="Marsh K."/>
            <person name="Snowden K.C."/>
            <person name="Lin-Wang K."/>
            <person name="Brian L."/>
            <person name="Martinez-Sanchez M."/>
            <person name="Wang M."/>
            <person name="Ileperuma N."/>
            <person name="Macnee N."/>
            <person name="Campin R."/>
            <person name="McAtee P."/>
            <person name="Drummond R.S.M."/>
            <person name="Espley R.V."/>
            <person name="Ireland H.S."/>
            <person name="Wu R."/>
            <person name="Atkinson R.G."/>
            <person name="Karunairetnam S."/>
            <person name="Bulley S."/>
            <person name="Chunkath S."/>
            <person name="Hanley Z."/>
            <person name="Storey R."/>
            <person name="Thrimawithana A.H."/>
            <person name="Thomson S."/>
            <person name="David C."/>
            <person name="Testolin R."/>
            <person name="Huang H."/>
            <person name="Hellens R.P."/>
            <person name="Schaffer R.J."/>
        </authorList>
    </citation>
    <scope>NUCLEOTIDE SEQUENCE [LARGE SCALE GENOMIC DNA]</scope>
    <source>
        <strain evidence="5">cv. Red5</strain>
    </source>
</reference>
<dbReference type="InterPro" id="IPR004883">
    <property type="entry name" value="LOB"/>
</dbReference>